<organism evidence="1 2">
    <name type="scientific">Potamilus streckersoni</name>
    <dbReference type="NCBI Taxonomy" id="2493646"/>
    <lineage>
        <taxon>Eukaryota</taxon>
        <taxon>Metazoa</taxon>
        <taxon>Spiralia</taxon>
        <taxon>Lophotrochozoa</taxon>
        <taxon>Mollusca</taxon>
        <taxon>Bivalvia</taxon>
        <taxon>Autobranchia</taxon>
        <taxon>Heteroconchia</taxon>
        <taxon>Palaeoheterodonta</taxon>
        <taxon>Unionida</taxon>
        <taxon>Unionoidea</taxon>
        <taxon>Unionidae</taxon>
        <taxon>Ambleminae</taxon>
        <taxon>Lampsilini</taxon>
        <taxon>Potamilus</taxon>
    </lineage>
</organism>
<accession>A0AAE0S3Y9</accession>
<gene>
    <name evidence="1" type="ORF">CHS0354_021359</name>
</gene>
<proteinExistence type="predicted"/>
<dbReference type="Proteomes" id="UP001195483">
    <property type="component" value="Unassembled WGS sequence"/>
</dbReference>
<reference evidence="1" key="1">
    <citation type="journal article" date="2021" name="Genome Biol. Evol.">
        <title>A High-Quality Reference Genome for a Parasitic Bivalve with Doubly Uniparental Inheritance (Bivalvia: Unionida).</title>
        <authorList>
            <person name="Smith C.H."/>
        </authorList>
    </citation>
    <scope>NUCLEOTIDE SEQUENCE</scope>
    <source>
        <strain evidence="1">CHS0354</strain>
    </source>
</reference>
<protein>
    <submittedName>
        <fullName evidence="1">Uncharacterized protein</fullName>
    </submittedName>
</protein>
<comment type="caution">
    <text evidence="1">The sequence shown here is derived from an EMBL/GenBank/DDBJ whole genome shotgun (WGS) entry which is preliminary data.</text>
</comment>
<keyword evidence="2" id="KW-1185">Reference proteome</keyword>
<name>A0AAE0S3Y9_9BIVA</name>
<sequence>MYIKISLRREINLPSLKQKEFRCGSASKNDTLKSSSNQDMQVNKRDCMNAAPFNRTDQDYEKLHTYCNKEETYDVTIVD</sequence>
<evidence type="ECO:0000313" key="1">
    <source>
        <dbReference type="EMBL" id="KAK3584689.1"/>
    </source>
</evidence>
<reference evidence="1" key="3">
    <citation type="submission" date="2023-05" db="EMBL/GenBank/DDBJ databases">
        <authorList>
            <person name="Smith C.H."/>
        </authorList>
    </citation>
    <scope>NUCLEOTIDE SEQUENCE</scope>
    <source>
        <strain evidence="1">CHS0354</strain>
        <tissue evidence="1">Mantle</tissue>
    </source>
</reference>
<dbReference type="EMBL" id="JAEAOA010001313">
    <property type="protein sequence ID" value="KAK3584689.1"/>
    <property type="molecule type" value="Genomic_DNA"/>
</dbReference>
<reference evidence="1" key="2">
    <citation type="journal article" date="2021" name="Genome Biol. Evol.">
        <title>Developing a high-quality reference genome for a parasitic bivalve with doubly uniparental inheritance (Bivalvia: Unionida).</title>
        <authorList>
            <person name="Smith C.H."/>
        </authorList>
    </citation>
    <scope>NUCLEOTIDE SEQUENCE</scope>
    <source>
        <strain evidence="1">CHS0354</strain>
        <tissue evidence="1">Mantle</tissue>
    </source>
</reference>
<evidence type="ECO:0000313" key="2">
    <source>
        <dbReference type="Proteomes" id="UP001195483"/>
    </source>
</evidence>
<dbReference type="AlphaFoldDB" id="A0AAE0S3Y9"/>